<comment type="caution">
    <text evidence="1">The sequence shown here is derived from an EMBL/GenBank/DDBJ whole genome shotgun (WGS) entry which is preliminary data.</text>
</comment>
<evidence type="ECO:0000313" key="1">
    <source>
        <dbReference type="EMBL" id="MDQ0371638.1"/>
    </source>
</evidence>
<proteinExistence type="predicted"/>
<name>A0AAE3W7V4_9ACTN</name>
<reference evidence="1 2" key="1">
    <citation type="submission" date="2023-07" db="EMBL/GenBank/DDBJ databases">
        <title>Sequencing the genomes of 1000 actinobacteria strains.</title>
        <authorList>
            <person name="Klenk H.-P."/>
        </authorList>
    </citation>
    <scope>NUCLEOTIDE SEQUENCE [LARGE SCALE GENOMIC DNA]</scope>
    <source>
        <strain evidence="1 2">DSM 44709</strain>
    </source>
</reference>
<dbReference type="RefSeq" id="WP_307249397.1">
    <property type="nucleotide sequence ID" value="NZ_JAUSUZ010000002.1"/>
</dbReference>
<protein>
    <submittedName>
        <fullName evidence="1">RNA-binding Zn-ribbon protein involved in translation (DUF1610 family)</fullName>
    </submittedName>
</protein>
<dbReference type="AlphaFoldDB" id="A0AAE3W7V4"/>
<dbReference type="EMBL" id="JAUSUZ010000002">
    <property type="protein sequence ID" value="MDQ0371638.1"/>
    <property type="molecule type" value="Genomic_DNA"/>
</dbReference>
<dbReference type="Proteomes" id="UP001240236">
    <property type="component" value="Unassembled WGS sequence"/>
</dbReference>
<evidence type="ECO:0000313" key="2">
    <source>
        <dbReference type="Proteomes" id="UP001240236"/>
    </source>
</evidence>
<gene>
    <name evidence="1" type="ORF">J2S42_008386</name>
</gene>
<organism evidence="1 2">
    <name type="scientific">Catenuloplanes indicus</name>
    <dbReference type="NCBI Taxonomy" id="137267"/>
    <lineage>
        <taxon>Bacteria</taxon>
        <taxon>Bacillati</taxon>
        <taxon>Actinomycetota</taxon>
        <taxon>Actinomycetes</taxon>
        <taxon>Micromonosporales</taxon>
        <taxon>Micromonosporaceae</taxon>
        <taxon>Catenuloplanes</taxon>
    </lineage>
</organism>
<accession>A0AAE3W7V4</accession>
<keyword evidence="2" id="KW-1185">Reference proteome</keyword>
<sequence>MSGVRAGQWWCNTHGAVTPHRGGVVPACPACGIAVLQAVNDGAKLVYREPAPERCAGIEKHPLRPGRVLLGWTACLCNPNGGHRSWQCAECDDVQIWPPHSIVDDKPYFGPGHNDAWRSTG</sequence>